<reference evidence="1 2" key="1">
    <citation type="submission" date="2024-04" db="EMBL/GenBank/DDBJ databases">
        <authorList>
            <person name="Waldvogel A.-M."/>
            <person name="Schoenle A."/>
        </authorList>
    </citation>
    <scope>NUCLEOTIDE SEQUENCE [LARGE SCALE GENOMIC DNA]</scope>
</reference>
<keyword evidence="2" id="KW-1185">Reference proteome</keyword>
<name>A0AAV2MNC4_KNICA</name>
<organism evidence="1 2">
    <name type="scientific">Knipowitschia caucasica</name>
    <name type="common">Caucasian dwarf goby</name>
    <name type="synonym">Pomatoschistus caucasicus</name>
    <dbReference type="NCBI Taxonomy" id="637954"/>
    <lineage>
        <taxon>Eukaryota</taxon>
        <taxon>Metazoa</taxon>
        <taxon>Chordata</taxon>
        <taxon>Craniata</taxon>
        <taxon>Vertebrata</taxon>
        <taxon>Euteleostomi</taxon>
        <taxon>Actinopterygii</taxon>
        <taxon>Neopterygii</taxon>
        <taxon>Teleostei</taxon>
        <taxon>Neoteleostei</taxon>
        <taxon>Acanthomorphata</taxon>
        <taxon>Gobiaria</taxon>
        <taxon>Gobiiformes</taxon>
        <taxon>Gobioidei</taxon>
        <taxon>Gobiidae</taxon>
        <taxon>Gobiinae</taxon>
        <taxon>Knipowitschia</taxon>
    </lineage>
</organism>
<dbReference type="AlphaFoldDB" id="A0AAV2MNC4"/>
<dbReference type="Proteomes" id="UP001497482">
    <property type="component" value="Chromosome 8"/>
</dbReference>
<evidence type="ECO:0000313" key="2">
    <source>
        <dbReference type="Proteomes" id="UP001497482"/>
    </source>
</evidence>
<dbReference type="EMBL" id="OZ035830">
    <property type="protein sequence ID" value="CAL1614536.1"/>
    <property type="molecule type" value="Genomic_DNA"/>
</dbReference>
<proteinExistence type="predicted"/>
<evidence type="ECO:0000313" key="1">
    <source>
        <dbReference type="EMBL" id="CAL1614536.1"/>
    </source>
</evidence>
<protein>
    <submittedName>
        <fullName evidence="1">Uncharacterized protein</fullName>
    </submittedName>
</protein>
<sequence length="78" mass="8678">MAGFVGPEAGQDRPELKHRLATHGCSLRLPVSPRRCTFNEAEGPELPAFRDASPPPAPELWERITFVLSDSDEHIDRV</sequence>
<accession>A0AAV2MNC4</accession>
<gene>
    <name evidence="1" type="ORF">KC01_LOCUS40573</name>
</gene>